<name>A0A8T5GF32_9ARCH</name>
<proteinExistence type="predicted"/>
<evidence type="ECO:0000313" key="2">
    <source>
        <dbReference type="Proteomes" id="UP000722459"/>
    </source>
</evidence>
<protein>
    <submittedName>
        <fullName evidence="1">Uncharacterized protein</fullName>
    </submittedName>
</protein>
<dbReference type="Proteomes" id="UP000722459">
    <property type="component" value="Unassembled WGS sequence"/>
</dbReference>
<accession>A0A8T5GF32</accession>
<gene>
    <name evidence="1" type="ORF">HON47_03310</name>
</gene>
<sequence>MKLPVKTIVLSVATLLLPHLIRAGPIGPPPNPAARANIKRNQVGVYHQSKTSGNSGFTTIRAGKRLKYGTVFHIEQTLGRQGKPKYAQVSVASSVKLPRKLLLQLGFRTPEIGKGKSLTKSDFGLILATAGGKTKLEVHDIEGAGTKYTAGRKIGKRGFGIDAALSEAGYLEKTKTVSVGANNLQKLLEGHGVNLGKLSTSLGMNFPEGKKGNVYISIVKPFGNTAIGIQGRSIGGEKEAVAGFVSISW</sequence>
<dbReference type="AlphaFoldDB" id="A0A8T5GF32"/>
<organism evidence="1 2">
    <name type="scientific">Candidatus Iainarchaeum sp</name>
    <dbReference type="NCBI Taxonomy" id="3101447"/>
    <lineage>
        <taxon>Archaea</taxon>
        <taxon>Candidatus Iainarchaeota</taxon>
        <taxon>Candidatus Iainarchaeia</taxon>
        <taxon>Candidatus Iainarchaeales</taxon>
        <taxon>Candidatus Iainarchaeaceae</taxon>
        <taxon>Candidatus Iainarchaeum</taxon>
    </lineage>
</organism>
<reference evidence="1" key="1">
    <citation type="journal article" date="2021" name="ISME J.">
        <title>Mercury methylation by metabolically versatile and cosmopolitan marine bacteria.</title>
        <authorList>
            <person name="Lin H."/>
            <person name="Ascher D.B."/>
            <person name="Myung Y."/>
            <person name="Lamborg C.H."/>
            <person name="Hallam S.J."/>
            <person name="Gionfriddo C.M."/>
            <person name="Holt K.E."/>
            <person name="Moreau J.W."/>
        </authorList>
    </citation>
    <scope>NUCLEOTIDE SEQUENCE</scope>
    <source>
        <strain evidence="1">SI075_bin30</strain>
    </source>
</reference>
<dbReference type="EMBL" id="JABJNZ010000046">
    <property type="protein sequence ID" value="MBT4870575.1"/>
    <property type="molecule type" value="Genomic_DNA"/>
</dbReference>
<comment type="caution">
    <text evidence="1">The sequence shown here is derived from an EMBL/GenBank/DDBJ whole genome shotgun (WGS) entry which is preliminary data.</text>
</comment>
<evidence type="ECO:0000313" key="1">
    <source>
        <dbReference type="EMBL" id="MBT4870575.1"/>
    </source>
</evidence>